<keyword evidence="4" id="KW-1185">Reference proteome</keyword>
<dbReference type="RefSeq" id="WP_264712560.1">
    <property type="nucleotide sequence ID" value="NZ_JAPDNT010000002.1"/>
</dbReference>
<evidence type="ECO:0000256" key="1">
    <source>
        <dbReference type="SAM" id="Phobius"/>
    </source>
</evidence>
<comment type="caution">
    <text evidence="3">The sequence shown here is derived from an EMBL/GenBank/DDBJ whole genome shotgun (WGS) entry which is preliminary data.</text>
</comment>
<sequence length="674" mass="70278">MPETSADDAGAGEVLIGGAFAVDVARPLAGAGGGLPAFVAHDRKGGRTGLMAVQVQPDAPARAQALNMLPQTQVDGVLSPLAHGPAPDASGVPAWFVICQAPPGPPLAAAGDAPARPWGEAELLDRLLRPAAHALEQLQACHATHRAIRPDNLFRAGAGEPVMLGSAWAAPPASLQPALYEPPYAAMCLPCGRGDGSIADDVYALGVTLLVLALGRLPMAGLDDAAIIRRKLEMGSFAALAGDERLPPAIADLVRGMLAEDPEHRPPPALLADPATARARRVAARPPRRAQRPLEMGPQAAWTARTLAYALATDPDRGGRLLRSGSVDRWIRRSLGDSQLAARLEEAVRLRATDPDAEDQRADGLLTARAVAALDPLAPLCWRGIAVWPDGLGPAIVAAGTAGGGEAGTEVADALQQVVAAEAVAAWAAARPDRCDPLILRADAHQHRMLQRLRGWGGGMTRLRYTLNPLLACRSRMLDGRMVVRLPELLPALEAAAARQELHGQLPVDREIAAFVAARGELRAEGDLVALAEPPRPEIAAVVALRVLARLQLRLNGEAVPALAAWLAALAAPALAVWRNRDGRERRERALAEAAQTGHLTAMLEVLDDPPARAADERALQEALAAVQRIDAQLAQIAAGGPARADAARRIGQEAVACAGAVALTIATVAAVLG</sequence>
<keyword evidence="1" id="KW-1133">Transmembrane helix</keyword>
<accession>A0AA42CET1</accession>
<dbReference type="SUPFAM" id="SSF56112">
    <property type="entry name" value="Protein kinase-like (PK-like)"/>
    <property type="match status" value="1"/>
</dbReference>
<protein>
    <recommendedName>
        <fullName evidence="2">Protein kinase domain-containing protein</fullName>
    </recommendedName>
</protein>
<name>A0AA42CET1_9PROT</name>
<dbReference type="InterPro" id="IPR000719">
    <property type="entry name" value="Prot_kinase_dom"/>
</dbReference>
<dbReference type="PROSITE" id="PS50011">
    <property type="entry name" value="PROTEIN_KINASE_DOM"/>
    <property type="match status" value="1"/>
</dbReference>
<dbReference type="GO" id="GO:0004672">
    <property type="term" value="F:protein kinase activity"/>
    <property type="evidence" value="ECO:0007669"/>
    <property type="project" value="InterPro"/>
</dbReference>
<reference evidence="3" key="1">
    <citation type="submission" date="2022-09" db="EMBL/GenBank/DDBJ databases">
        <title>Rhodovastum sp. nov. RN2-1 isolated from soil in Seongnam, South Korea.</title>
        <authorList>
            <person name="Le N.T."/>
        </authorList>
    </citation>
    <scope>NUCLEOTIDE SEQUENCE</scope>
    <source>
        <strain evidence="3">RN2-1</strain>
    </source>
</reference>
<evidence type="ECO:0000259" key="2">
    <source>
        <dbReference type="PROSITE" id="PS50011"/>
    </source>
</evidence>
<dbReference type="InterPro" id="IPR011009">
    <property type="entry name" value="Kinase-like_dom_sf"/>
</dbReference>
<organism evidence="3 4">
    <name type="scientific">Limobrevibacterium gyesilva</name>
    <dbReference type="NCBI Taxonomy" id="2991712"/>
    <lineage>
        <taxon>Bacteria</taxon>
        <taxon>Pseudomonadati</taxon>
        <taxon>Pseudomonadota</taxon>
        <taxon>Alphaproteobacteria</taxon>
        <taxon>Acetobacterales</taxon>
        <taxon>Acetobacteraceae</taxon>
        <taxon>Limobrevibacterium</taxon>
    </lineage>
</organism>
<keyword evidence="1" id="KW-0812">Transmembrane</keyword>
<proteinExistence type="predicted"/>
<keyword evidence="1" id="KW-0472">Membrane</keyword>
<dbReference type="Gene3D" id="1.10.510.10">
    <property type="entry name" value="Transferase(Phosphotransferase) domain 1"/>
    <property type="match status" value="1"/>
</dbReference>
<dbReference type="GO" id="GO:0005524">
    <property type="term" value="F:ATP binding"/>
    <property type="evidence" value="ECO:0007669"/>
    <property type="project" value="InterPro"/>
</dbReference>
<evidence type="ECO:0000313" key="3">
    <source>
        <dbReference type="EMBL" id="MCW3473941.1"/>
    </source>
</evidence>
<dbReference type="EMBL" id="JAPDNT010000002">
    <property type="protein sequence ID" value="MCW3473941.1"/>
    <property type="molecule type" value="Genomic_DNA"/>
</dbReference>
<reference evidence="3" key="2">
    <citation type="submission" date="2022-10" db="EMBL/GenBank/DDBJ databases">
        <authorList>
            <person name="Trinh H.N."/>
        </authorList>
    </citation>
    <scope>NUCLEOTIDE SEQUENCE</scope>
    <source>
        <strain evidence="3">RN2-1</strain>
    </source>
</reference>
<feature type="transmembrane region" description="Helical" evidence="1">
    <location>
        <begin position="655"/>
        <end position="673"/>
    </location>
</feature>
<dbReference type="Proteomes" id="UP001165679">
    <property type="component" value="Unassembled WGS sequence"/>
</dbReference>
<dbReference type="AlphaFoldDB" id="A0AA42CET1"/>
<gene>
    <name evidence="3" type="ORF">OL599_05065</name>
</gene>
<feature type="transmembrane region" description="Helical" evidence="1">
    <location>
        <begin position="559"/>
        <end position="578"/>
    </location>
</feature>
<evidence type="ECO:0000313" key="4">
    <source>
        <dbReference type="Proteomes" id="UP001165679"/>
    </source>
</evidence>
<feature type="domain" description="Protein kinase" evidence="2">
    <location>
        <begin position="1"/>
        <end position="276"/>
    </location>
</feature>